<dbReference type="Proteomes" id="UP000094609">
    <property type="component" value="Chromosome"/>
</dbReference>
<dbReference type="PANTHER" id="PTHR22911">
    <property type="entry name" value="ACYL-MALONYL CONDENSING ENZYME-RELATED"/>
    <property type="match status" value="1"/>
</dbReference>
<dbReference type="AlphaFoldDB" id="A0A1D7TP04"/>
<keyword evidence="4" id="KW-1185">Reference proteome</keyword>
<dbReference type="PATRIC" id="fig|1193502.14.peg.3002"/>
<keyword evidence="1" id="KW-1133">Transmembrane helix</keyword>
<evidence type="ECO:0000313" key="3">
    <source>
        <dbReference type="EMBL" id="AOO66717.1"/>
    </source>
</evidence>
<feature type="transmembrane region" description="Helical" evidence="1">
    <location>
        <begin position="121"/>
        <end position="141"/>
    </location>
</feature>
<dbReference type="InterPro" id="IPR000620">
    <property type="entry name" value="EamA_dom"/>
</dbReference>
<accession>A0A1D7TP04</accession>
<dbReference type="EMBL" id="CP017111">
    <property type="protein sequence ID" value="AOO66717.1"/>
    <property type="molecule type" value="Genomic_DNA"/>
</dbReference>
<keyword evidence="1" id="KW-0812">Transmembrane</keyword>
<dbReference type="STRING" id="1193502.SHALO_2965"/>
<evidence type="ECO:0000313" key="4">
    <source>
        <dbReference type="Proteomes" id="UP000094609"/>
    </source>
</evidence>
<feature type="transmembrane region" description="Helical" evidence="1">
    <location>
        <begin position="65"/>
        <end position="86"/>
    </location>
</feature>
<feature type="domain" description="EamA" evidence="2">
    <location>
        <begin position="153"/>
        <end position="283"/>
    </location>
</feature>
<evidence type="ECO:0000256" key="1">
    <source>
        <dbReference type="SAM" id="Phobius"/>
    </source>
</evidence>
<feature type="transmembrane region" description="Helical" evidence="1">
    <location>
        <begin position="241"/>
        <end position="260"/>
    </location>
</feature>
<gene>
    <name evidence="3" type="ORF">SHALO_2965</name>
</gene>
<dbReference type="RefSeq" id="WP_069479228.1">
    <property type="nucleotide sequence ID" value="NZ_CP017111.1"/>
</dbReference>
<organism evidence="3 4">
    <name type="scientific">Sulfurospirillum halorespirans DSM 13726</name>
    <dbReference type="NCBI Taxonomy" id="1193502"/>
    <lineage>
        <taxon>Bacteria</taxon>
        <taxon>Pseudomonadati</taxon>
        <taxon>Campylobacterota</taxon>
        <taxon>Epsilonproteobacteria</taxon>
        <taxon>Campylobacterales</taxon>
        <taxon>Sulfurospirillaceae</taxon>
        <taxon>Sulfurospirillum</taxon>
    </lineage>
</organism>
<evidence type="ECO:0000259" key="2">
    <source>
        <dbReference type="Pfam" id="PF00892"/>
    </source>
</evidence>
<feature type="transmembrane region" description="Helical" evidence="1">
    <location>
        <begin position="212"/>
        <end position="229"/>
    </location>
</feature>
<feature type="transmembrane region" description="Helical" evidence="1">
    <location>
        <begin position="7"/>
        <end position="28"/>
    </location>
</feature>
<dbReference type="PANTHER" id="PTHR22911:SF76">
    <property type="entry name" value="EAMA DOMAIN-CONTAINING PROTEIN"/>
    <property type="match status" value="1"/>
</dbReference>
<feature type="transmembrane region" description="Helical" evidence="1">
    <location>
        <begin position="182"/>
        <end position="200"/>
    </location>
</feature>
<feature type="transmembrane region" description="Helical" evidence="1">
    <location>
        <begin position="34"/>
        <end position="53"/>
    </location>
</feature>
<feature type="transmembrane region" description="Helical" evidence="1">
    <location>
        <begin position="266"/>
        <end position="291"/>
    </location>
</feature>
<feature type="transmembrane region" description="Helical" evidence="1">
    <location>
        <begin position="153"/>
        <end position="170"/>
    </location>
</feature>
<sequence>MNRIQKGNIAGLSAILLWATLALFTVFTQKIPPFQLTFMAFSVAFMIGLGLWIKEGKGIMIHLRLPWKVWLVGIYGLFGYHFFYFLALKSAPALEANLINYLWPLLIVLLSSFLPHEKLRWFHIVGALLGFMGALALLGFGKEIAFASQYTHGYMYALLCAFIWSSYSVLSRYFGSIPTLSVGGFCGASALLSLCAHLVFEQTYMPTLEECIAAIGLGLGPVGVAFFVWDYGMKQGDIKLIGSLSYATPLLSTLLLVLFGRSAPNSAIWLACALIVLGSILSSLPFFNGLLSKISTRNRPL</sequence>
<feature type="domain" description="EamA" evidence="2">
    <location>
        <begin position="6"/>
        <end position="137"/>
    </location>
</feature>
<reference evidence="4" key="1">
    <citation type="submission" date="2016-08" db="EMBL/GenBank/DDBJ databases">
        <title>Complete genome sequence of the organohalide-respiring Epsilonproteobacterium Sulfurospirillum halorespirans.</title>
        <authorList>
            <person name="Goris T."/>
            <person name="Zimmermann J."/>
            <person name="Schenz B."/>
            <person name="Lemos M."/>
            <person name="Hackermueller J."/>
            <person name="Diekert G."/>
        </authorList>
    </citation>
    <scope>NUCLEOTIDE SEQUENCE [LARGE SCALE GENOMIC DNA]</scope>
    <source>
        <strain>DSM 13726</strain>
        <strain evidence="4">PCE-M2</strain>
    </source>
</reference>
<name>A0A1D7TP04_9BACT</name>
<dbReference type="SUPFAM" id="SSF103481">
    <property type="entry name" value="Multidrug resistance efflux transporter EmrE"/>
    <property type="match status" value="2"/>
</dbReference>
<keyword evidence="1" id="KW-0472">Membrane</keyword>
<dbReference type="InterPro" id="IPR037185">
    <property type="entry name" value="EmrE-like"/>
</dbReference>
<dbReference type="GO" id="GO:0016020">
    <property type="term" value="C:membrane"/>
    <property type="evidence" value="ECO:0007669"/>
    <property type="project" value="InterPro"/>
</dbReference>
<dbReference type="KEGG" id="shal:SHALO_2965"/>
<proteinExistence type="predicted"/>
<feature type="transmembrane region" description="Helical" evidence="1">
    <location>
        <begin position="98"/>
        <end position="114"/>
    </location>
</feature>
<dbReference type="Pfam" id="PF00892">
    <property type="entry name" value="EamA"/>
    <property type="match status" value="2"/>
</dbReference>
<protein>
    <submittedName>
        <fullName evidence="3">Permease of the drug/metabolite transporter (DMT) superfamily</fullName>
    </submittedName>
</protein>